<feature type="region of interest" description="Disordered" evidence="1">
    <location>
        <begin position="142"/>
        <end position="172"/>
    </location>
</feature>
<organism evidence="2 3">
    <name type="scientific">Ectothiorhodospira haloalkaliphila</name>
    <dbReference type="NCBI Taxonomy" id="421628"/>
    <lineage>
        <taxon>Bacteria</taxon>
        <taxon>Pseudomonadati</taxon>
        <taxon>Pseudomonadota</taxon>
        <taxon>Gammaproteobacteria</taxon>
        <taxon>Chromatiales</taxon>
        <taxon>Ectothiorhodospiraceae</taxon>
        <taxon>Ectothiorhodospira</taxon>
    </lineage>
</organism>
<dbReference type="EMBL" id="CP007268">
    <property type="protein sequence ID" value="AHK80787.1"/>
    <property type="molecule type" value="Genomic_DNA"/>
</dbReference>
<dbReference type="AlphaFoldDB" id="W8KUV4"/>
<accession>W8KUV4</accession>
<evidence type="ECO:0000313" key="3">
    <source>
        <dbReference type="Proteomes" id="UP000019442"/>
    </source>
</evidence>
<dbReference type="RefSeq" id="WP_025282710.1">
    <property type="nucleotide sequence ID" value="NZ_CP007268.1"/>
</dbReference>
<sequence length="381" mass="40903">MFQEQALNDLNQTFVGAGLAEGGLRAVVERAYEQLLGYDDASSMANAEARIGYWLDRLNDDLSVDELAGTFVQQAHEGQGRFVPSEDHAGNQAAAEWVATRAEGLAGEVPAQAEAALAWVSMLTQGAVEARTEALADLPDEAAPAPVEPGVPDDSPSGELPQPPSLDDPEGFGRWYGEVLETLIDRDDRFFVEDGIEDVAGVSLSAWGGVPSFPDELIFPRPTAANEPTAYTLAFNDYQGLFSGASITIEWDGQTYEASGNSATELVDQLAPGLEQPGMVYVETFSNMPYLVQIDFLAHEAPDITAALTLGDGREFRIDDSPEFSFGELHNDDLREMEAAAREAGWMLPMASDWEDAPGEMAGESIELMGVSDSGEELAVA</sequence>
<gene>
    <name evidence="2" type="ORF">M911_14615</name>
</gene>
<dbReference type="HOGENOM" id="CLU_725160_0_0_6"/>
<name>W8KUV4_9GAMM</name>
<reference evidence="2 3" key="1">
    <citation type="journal article" date="2014" name="J Genomics">
        <title>Draft Genome Sequence of the Extremely Halophilic Phototrophic Purple Sulfur Bacterium Halorhodospira halochloris.</title>
        <authorList>
            <person name="Singh K.S."/>
            <person name="Kirksey J."/>
            <person name="Hoff W.D."/>
            <person name="Deole R."/>
        </authorList>
    </citation>
    <scope>NUCLEOTIDE SEQUENCE [LARGE SCALE GENOMIC DNA]</scope>
    <source>
        <strain evidence="2 3">A</strain>
    </source>
</reference>
<proteinExistence type="predicted"/>
<dbReference type="KEGG" id="hhc:M911_14615"/>
<feature type="compositionally biased region" description="Low complexity" evidence="1">
    <location>
        <begin position="142"/>
        <end position="154"/>
    </location>
</feature>
<protein>
    <submittedName>
        <fullName evidence="2">Uncharacterized protein</fullName>
    </submittedName>
</protein>
<dbReference type="Proteomes" id="UP000019442">
    <property type="component" value="Chromosome"/>
</dbReference>
<evidence type="ECO:0000313" key="2">
    <source>
        <dbReference type="EMBL" id="AHK80787.1"/>
    </source>
</evidence>
<evidence type="ECO:0000256" key="1">
    <source>
        <dbReference type="SAM" id="MobiDB-lite"/>
    </source>
</evidence>
<keyword evidence="3" id="KW-1185">Reference proteome</keyword>
<reference evidence="3" key="2">
    <citation type="submission" date="2014-02" db="EMBL/GenBank/DDBJ databases">
        <title>Draft Genome Sequence of extremely halophilic bacteria Halorhodospira halochloris.</title>
        <authorList>
            <person name="Singh K.S."/>
        </authorList>
    </citation>
    <scope>NUCLEOTIDE SEQUENCE [LARGE SCALE GENOMIC DNA]</scope>
    <source>
        <strain evidence="3">A</strain>
    </source>
</reference>
<dbReference type="OrthoDB" id="5800306at2"/>